<dbReference type="RefSeq" id="WP_026125996.1">
    <property type="nucleotide sequence ID" value="NZ_ANBG01000267.1"/>
</dbReference>
<protein>
    <recommendedName>
        <fullName evidence="4">Transposase IS4-like domain-containing protein</fullName>
    </recommendedName>
</protein>
<dbReference type="AlphaFoldDB" id="A0A223SA81"/>
<accession>A0A223SA81</accession>
<keyword evidence="3" id="KW-1185">Reference proteome</keyword>
<feature type="region of interest" description="Disordered" evidence="1">
    <location>
        <begin position="100"/>
        <end position="122"/>
    </location>
</feature>
<evidence type="ECO:0000256" key="1">
    <source>
        <dbReference type="SAM" id="MobiDB-lite"/>
    </source>
</evidence>
<proteinExistence type="predicted"/>
<evidence type="ECO:0008006" key="4">
    <source>
        <dbReference type="Google" id="ProtNLM"/>
    </source>
</evidence>
<evidence type="ECO:0000313" key="2">
    <source>
        <dbReference type="EMBL" id="ASU85032.1"/>
    </source>
</evidence>
<sequence>MHLSETCDEDAPHLITHVATTPTTVTDVEMAEPVYAILAAKGLLAPEHLVDRGYVSAELLATSVDRHGVEVGGPIREGVTWQGRARSGGRGRFVRDRLAGTAGGAPRARCAPDAPALPAARG</sequence>
<name>A0A223SA81_9ACTN</name>
<dbReference type="EMBL" id="CP022753">
    <property type="protein sequence ID" value="ASU85032.1"/>
    <property type="molecule type" value="Genomic_DNA"/>
</dbReference>
<dbReference type="Proteomes" id="UP000215005">
    <property type="component" value="Chromosome"/>
</dbReference>
<organism evidence="2 3">
    <name type="scientific">Nocardiopsis gilva YIM 90087</name>
    <dbReference type="NCBI Taxonomy" id="1235441"/>
    <lineage>
        <taxon>Bacteria</taxon>
        <taxon>Bacillati</taxon>
        <taxon>Actinomycetota</taxon>
        <taxon>Actinomycetes</taxon>
        <taxon>Streptosporangiales</taxon>
        <taxon>Nocardiopsidaceae</taxon>
        <taxon>Nocardiopsis</taxon>
    </lineage>
</organism>
<evidence type="ECO:0000313" key="3">
    <source>
        <dbReference type="Proteomes" id="UP000215005"/>
    </source>
</evidence>
<dbReference type="KEGG" id="ngv:CDO52_21540"/>
<gene>
    <name evidence="2" type="ORF">CDO52_21540</name>
</gene>
<feature type="compositionally biased region" description="Low complexity" evidence="1">
    <location>
        <begin position="104"/>
        <end position="122"/>
    </location>
</feature>
<reference evidence="2 3" key="1">
    <citation type="submission" date="2017-08" db="EMBL/GenBank/DDBJ databases">
        <title>The complete genome sequence of Nocardiopsis gilva YIM 90087.</title>
        <authorList>
            <person name="Yin M."/>
            <person name="Tang S."/>
        </authorList>
    </citation>
    <scope>NUCLEOTIDE SEQUENCE [LARGE SCALE GENOMIC DNA]</scope>
    <source>
        <strain evidence="2 3">YIM 90087</strain>
    </source>
</reference>
<dbReference type="OrthoDB" id="3544296at2"/>